<protein>
    <submittedName>
        <fullName evidence="1">Uncharacterized protein</fullName>
    </submittedName>
</protein>
<proteinExistence type="predicted"/>
<organism evidence="1 2">
    <name type="scientific">Kroppenstedtia sanguinis</name>
    <dbReference type="NCBI Taxonomy" id="1380684"/>
    <lineage>
        <taxon>Bacteria</taxon>
        <taxon>Bacillati</taxon>
        <taxon>Bacillota</taxon>
        <taxon>Bacilli</taxon>
        <taxon>Bacillales</taxon>
        <taxon>Thermoactinomycetaceae</taxon>
        <taxon>Kroppenstedtia</taxon>
    </lineage>
</organism>
<gene>
    <name evidence="1" type="ORF">ACFQ4Y_06385</name>
</gene>
<reference evidence="2" key="1">
    <citation type="journal article" date="2019" name="Int. J. Syst. Evol. Microbiol.">
        <title>The Global Catalogue of Microorganisms (GCM) 10K type strain sequencing project: providing services to taxonomists for standard genome sequencing and annotation.</title>
        <authorList>
            <consortium name="The Broad Institute Genomics Platform"/>
            <consortium name="The Broad Institute Genome Sequencing Center for Infectious Disease"/>
            <person name="Wu L."/>
            <person name="Ma J."/>
        </authorList>
    </citation>
    <scope>NUCLEOTIDE SEQUENCE [LARGE SCALE GENOMIC DNA]</scope>
    <source>
        <strain evidence="2">S1</strain>
    </source>
</reference>
<evidence type="ECO:0000313" key="2">
    <source>
        <dbReference type="Proteomes" id="UP001597282"/>
    </source>
</evidence>
<evidence type="ECO:0000313" key="1">
    <source>
        <dbReference type="EMBL" id="MFD1426566.1"/>
    </source>
</evidence>
<accession>A0ABW4C9A3</accession>
<dbReference type="EMBL" id="JBHTNU010000004">
    <property type="protein sequence ID" value="MFD1426566.1"/>
    <property type="molecule type" value="Genomic_DNA"/>
</dbReference>
<dbReference type="Proteomes" id="UP001597282">
    <property type="component" value="Unassembled WGS sequence"/>
</dbReference>
<name>A0ABW4C9A3_9BACL</name>
<sequence length="41" mass="4756">MKKPNEIQMIGRLFLVALQGNSRLFYCGNGVVRRNFEKRNG</sequence>
<comment type="caution">
    <text evidence="1">The sequence shown here is derived from an EMBL/GenBank/DDBJ whole genome shotgun (WGS) entry which is preliminary data.</text>
</comment>
<keyword evidence="2" id="KW-1185">Reference proteome</keyword>